<feature type="non-terminal residue" evidence="1">
    <location>
        <position position="1"/>
    </location>
</feature>
<evidence type="ECO:0000313" key="1">
    <source>
        <dbReference type="EMBL" id="CAG8753107.1"/>
    </source>
</evidence>
<dbReference type="EMBL" id="CAJVPZ010037264">
    <property type="protein sequence ID" value="CAG8753107.1"/>
    <property type="molecule type" value="Genomic_DNA"/>
</dbReference>
<name>A0A9N9IXX8_9GLOM</name>
<evidence type="ECO:0000313" key="2">
    <source>
        <dbReference type="Proteomes" id="UP000789396"/>
    </source>
</evidence>
<protein>
    <submittedName>
        <fullName evidence="1">5657_t:CDS:1</fullName>
    </submittedName>
</protein>
<keyword evidence="2" id="KW-1185">Reference proteome</keyword>
<feature type="non-terminal residue" evidence="1">
    <location>
        <position position="49"/>
    </location>
</feature>
<proteinExistence type="predicted"/>
<organism evidence="1 2">
    <name type="scientific">Racocetra fulgida</name>
    <dbReference type="NCBI Taxonomy" id="60492"/>
    <lineage>
        <taxon>Eukaryota</taxon>
        <taxon>Fungi</taxon>
        <taxon>Fungi incertae sedis</taxon>
        <taxon>Mucoromycota</taxon>
        <taxon>Glomeromycotina</taxon>
        <taxon>Glomeromycetes</taxon>
        <taxon>Diversisporales</taxon>
        <taxon>Gigasporaceae</taxon>
        <taxon>Racocetra</taxon>
    </lineage>
</organism>
<gene>
    <name evidence="1" type="ORF">RFULGI_LOCUS13745</name>
</gene>
<comment type="caution">
    <text evidence="1">The sequence shown here is derived from an EMBL/GenBank/DDBJ whole genome shotgun (WGS) entry which is preliminary data.</text>
</comment>
<accession>A0A9N9IXX8</accession>
<sequence length="49" mass="5578">VYGVIRWHDSNVIESKVYNGQYTTISLNVEQTIAISIIGNTRSREHLSD</sequence>
<reference evidence="1" key="1">
    <citation type="submission" date="2021-06" db="EMBL/GenBank/DDBJ databases">
        <authorList>
            <person name="Kallberg Y."/>
            <person name="Tangrot J."/>
            <person name="Rosling A."/>
        </authorList>
    </citation>
    <scope>NUCLEOTIDE SEQUENCE</scope>
    <source>
        <strain evidence="1">IN212</strain>
    </source>
</reference>
<dbReference type="AlphaFoldDB" id="A0A9N9IXX8"/>
<dbReference type="Proteomes" id="UP000789396">
    <property type="component" value="Unassembled WGS sequence"/>
</dbReference>